<dbReference type="PANTHER" id="PTHR10869:SF102">
    <property type="entry name" value="PROLYL 4-HYDROXYLASE 12-RELATED"/>
    <property type="match status" value="1"/>
</dbReference>
<dbReference type="InterPro" id="IPR006620">
    <property type="entry name" value="Pro_4_hyd_alph"/>
</dbReference>
<dbReference type="FunFam" id="2.60.120.620:FF:000029">
    <property type="entry name" value="Probable prolyl 4-hydroxylase 12"/>
    <property type="match status" value="1"/>
</dbReference>
<feature type="domain" description="ShKT" evidence="16">
    <location>
        <begin position="264"/>
        <end position="304"/>
    </location>
</feature>
<evidence type="ECO:0000256" key="15">
    <source>
        <dbReference type="SAM" id="SignalP"/>
    </source>
</evidence>
<evidence type="ECO:0000313" key="17">
    <source>
        <dbReference type="EMBL" id="KAF7813155.1"/>
    </source>
</evidence>
<evidence type="ECO:0000259" key="16">
    <source>
        <dbReference type="PROSITE" id="PS51670"/>
    </source>
</evidence>
<feature type="chain" id="PRO_5033024590" description="procollagen-proline 4-dioxygenase" evidence="15">
    <location>
        <begin position="19"/>
        <end position="304"/>
    </location>
</feature>
<accession>A0A834W7I4</accession>
<keyword evidence="13" id="KW-0472">Membrane</keyword>
<evidence type="ECO:0000256" key="14">
    <source>
        <dbReference type="ARBA" id="ARBA00049169"/>
    </source>
</evidence>
<gene>
    <name evidence="17" type="ORF">G2W53_034131</name>
</gene>
<comment type="subcellular location">
    <subcellularLocation>
        <location evidence="2">Endoplasmic reticulum membrane</location>
        <topology evidence="2">Single-pass type II membrane protein</topology>
    </subcellularLocation>
</comment>
<evidence type="ECO:0000256" key="9">
    <source>
        <dbReference type="ARBA" id="ARBA00022968"/>
    </source>
</evidence>
<organism evidence="17 18">
    <name type="scientific">Senna tora</name>
    <dbReference type="NCBI Taxonomy" id="362788"/>
    <lineage>
        <taxon>Eukaryota</taxon>
        <taxon>Viridiplantae</taxon>
        <taxon>Streptophyta</taxon>
        <taxon>Embryophyta</taxon>
        <taxon>Tracheophyta</taxon>
        <taxon>Spermatophyta</taxon>
        <taxon>Magnoliopsida</taxon>
        <taxon>eudicotyledons</taxon>
        <taxon>Gunneridae</taxon>
        <taxon>Pentapetalae</taxon>
        <taxon>rosids</taxon>
        <taxon>fabids</taxon>
        <taxon>Fabales</taxon>
        <taxon>Fabaceae</taxon>
        <taxon>Caesalpinioideae</taxon>
        <taxon>Cassia clade</taxon>
        <taxon>Senna</taxon>
    </lineage>
</organism>
<evidence type="ECO:0000256" key="2">
    <source>
        <dbReference type="ARBA" id="ARBA00004648"/>
    </source>
</evidence>
<evidence type="ECO:0000256" key="8">
    <source>
        <dbReference type="ARBA" id="ARBA00022964"/>
    </source>
</evidence>
<dbReference type="AlphaFoldDB" id="A0A834W7I4"/>
<dbReference type="SMART" id="SM00702">
    <property type="entry name" value="P4Hc"/>
    <property type="match status" value="1"/>
</dbReference>
<dbReference type="InterPro" id="IPR003582">
    <property type="entry name" value="ShKT_dom"/>
</dbReference>
<protein>
    <recommendedName>
        <fullName evidence="4">procollagen-proline 4-dioxygenase</fullName>
        <ecNumber evidence="4">1.14.11.2</ecNumber>
    </recommendedName>
</protein>
<dbReference type="InterPro" id="IPR045054">
    <property type="entry name" value="P4HA-like"/>
</dbReference>
<evidence type="ECO:0000313" key="18">
    <source>
        <dbReference type="Proteomes" id="UP000634136"/>
    </source>
</evidence>
<evidence type="ECO:0000256" key="3">
    <source>
        <dbReference type="ARBA" id="ARBA00006511"/>
    </source>
</evidence>
<keyword evidence="7" id="KW-0256">Endoplasmic reticulum</keyword>
<dbReference type="Gene3D" id="2.60.120.620">
    <property type="entry name" value="q2cbj1_9rhob like domain"/>
    <property type="match status" value="1"/>
</dbReference>
<reference evidence="17" key="1">
    <citation type="submission" date="2020-09" db="EMBL/GenBank/DDBJ databases">
        <title>Genome-Enabled Discovery of Anthraquinone Biosynthesis in Senna tora.</title>
        <authorList>
            <person name="Kang S.-H."/>
            <person name="Pandey R.P."/>
            <person name="Lee C.-M."/>
            <person name="Sim J.-S."/>
            <person name="Jeong J.-T."/>
            <person name="Choi B.-S."/>
            <person name="Jung M."/>
            <person name="Ginzburg D."/>
            <person name="Zhao K."/>
            <person name="Won S.Y."/>
            <person name="Oh T.-J."/>
            <person name="Yu Y."/>
            <person name="Kim N.-H."/>
            <person name="Lee O.R."/>
            <person name="Lee T.-H."/>
            <person name="Bashyal P."/>
            <person name="Kim T.-S."/>
            <person name="Lee W.-H."/>
            <person name="Kawkins C."/>
            <person name="Kim C.-K."/>
            <person name="Kim J.S."/>
            <person name="Ahn B.O."/>
            <person name="Rhee S.Y."/>
            <person name="Sohng J.K."/>
        </authorList>
    </citation>
    <scope>NUCLEOTIDE SEQUENCE</scope>
    <source>
        <tissue evidence="17">Leaf</tissue>
    </source>
</reference>
<keyword evidence="15" id="KW-0732">Signal</keyword>
<evidence type="ECO:0000256" key="10">
    <source>
        <dbReference type="ARBA" id="ARBA00022989"/>
    </source>
</evidence>
<evidence type="ECO:0000256" key="12">
    <source>
        <dbReference type="ARBA" id="ARBA00023004"/>
    </source>
</evidence>
<feature type="signal peptide" evidence="15">
    <location>
        <begin position="1"/>
        <end position="18"/>
    </location>
</feature>
<evidence type="ECO:0000256" key="7">
    <source>
        <dbReference type="ARBA" id="ARBA00022824"/>
    </source>
</evidence>
<dbReference type="OrthoDB" id="420380at2759"/>
<evidence type="ECO:0000256" key="13">
    <source>
        <dbReference type="ARBA" id="ARBA00023136"/>
    </source>
</evidence>
<keyword evidence="18" id="KW-1185">Reference proteome</keyword>
<dbReference type="EMBL" id="JAAIUW010000010">
    <property type="protein sequence ID" value="KAF7813155.1"/>
    <property type="molecule type" value="Genomic_DNA"/>
</dbReference>
<keyword evidence="6" id="KW-0479">Metal-binding</keyword>
<evidence type="ECO:0000256" key="6">
    <source>
        <dbReference type="ARBA" id="ARBA00022723"/>
    </source>
</evidence>
<evidence type="ECO:0000256" key="11">
    <source>
        <dbReference type="ARBA" id="ARBA00023002"/>
    </source>
</evidence>
<comment type="cofactor">
    <cofactor evidence="1">
        <name>L-ascorbate</name>
        <dbReference type="ChEBI" id="CHEBI:38290"/>
    </cofactor>
</comment>
<dbReference type="PANTHER" id="PTHR10869">
    <property type="entry name" value="PROLYL 4-HYDROXYLASE ALPHA SUBUNIT"/>
    <property type="match status" value="1"/>
</dbReference>
<comment type="caution">
    <text evidence="17">The sequence shown here is derived from an EMBL/GenBank/DDBJ whole genome shotgun (WGS) entry which is preliminary data.</text>
</comment>
<keyword evidence="8" id="KW-0223">Dioxygenase</keyword>
<keyword evidence="12" id="KW-0408">Iron</keyword>
<keyword evidence="11" id="KW-0560">Oxidoreductase</keyword>
<name>A0A834W7I4_9FABA</name>
<dbReference type="GO" id="GO:0031418">
    <property type="term" value="F:L-ascorbic acid binding"/>
    <property type="evidence" value="ECO:0007669"/>
    <property type="project" value="InterPro"/>
</dbReference>
<evidence type="ECO:0000256" key="5">
    <source>
        <dbReference type="ARBA" id="ARBA00022692"/>
    </source>
</evidence>
<evidence type="ECO:0000256" key="4">
    <source>
        <dbReference type="ARBA" id="ARBA00012269"/>
    </source>
</evidence>
<dbReference type="PROSITE" id="PS51670">
    <property type="entry name" value="SHKT"/>
    <property type="match status" value="1"/>
</dbReference>
<dbReference type="EC" id="1.14.11.2" evidence="4"/>
<keyword evidence="5" id="KW-0812">Transmembrane</keyword>
<keyword evidence="9" id="KW-0735">Signal-anchor</keyword>
<evidence type="ECO:0000256" key="1">
    <source>
        <dbReference type="ARBA" id="ARBA00001961"/>
    </source>
</evidence>
<sequence length="304" mass="34181">MLLLILQCFLSVAVYFSSRKELRNKELSQKNVLQLDHSIHPNRIDPSRVLQLSWRPRVFLYQGFLSDKECDYLISLAQTVKEKSSGKDHHAEGDEANGKLTSETLLNIDDDIVAKIEERISVWTFLPKENSKPIQVMHYANEKAEQNAQLFNKSKLESSGPLMATVVLYLSNVTQGGQIIFPESEPKSVSWSDCGKSDNILKPVKGNAVLFFSLHHNTSPDKSSFHARCPVLEGEMWFGTKFFYARPVSTEKVSSISDGGDDECTDMDDNCASWAAMGECQRNPVYMIGSPDYYGTCRKSCKAC</sequence>
<comment type="similarity">
    <text evidence="3">Belongs to the P4HA family.</text>
</comment>
<comment type="catalytic activity">
    <reaction evidence="14">
        <text>L-prolyl-[collagen] + 2-oxoglutarate + O2 = trans-4-hydroxy-L-prolyl-[collagen] + succinate + CO2</text>
        <dbReference type="Rhea" id="RHEA:18945"/>
        <dbReference type="Rhea" id="RHEA-COMP:11676"/>
        <dbReference type="Rhea" id="RHEA-COMP:11680"/>
        <dbReference type="ChEBI" id="CHEBI:15379"/>
        <dbReference type="ChEBI" id="CHEBI:16526"/>
        <dbReference type="ChEBI" id="CHEBI:16810"/>
        <dbReference type="ChEBI" id="CHEBI:30031"/>
        <dbReference type="ChEBI" id="CHEBI:50342"/>
        <dbReference type="ChEBI" id="CHEBI:61965"/>
        <dbReference type="EC" id="1.14.11.2"/>
    </reaction>
</comment>
<keyword evidence="10" id="KW-1133">Transmembrane helix</keyword>
<dbReference type="GO" id="GO:0005789">
    <property type="term" value="C:endoplasmic reticulum membrane"/>
    <property type="evidence" value="ECO:0007669"/>
    <property type="project" value="UniProtKB-SubCell"/>
</dbReference>
<proteinExistence type="inferred from homology"/>
<dbReference type="GO" id="GO:0004656">
    <property type="term" value="F:procollagen-proline 4-dioxygenase activity"/>
    <property type="evidence" value="ECO:0007669"/>
    <property type="project" value="UniProtKB-EC"/>
</dbReference>
<dbReference type="Proteomes" id="UP000634136">
    <property type="component" value="Unassembled WGS sequence"/>
</dbReference>
<dbReference type="SMART" id="SM00254">
    <property type="entry name" value="ShKT"/>
    <property type="match status" value="1"/>
</dbReference>
<dbReference type="GO" id="GO:0005506">
    <property type="term" value="F:iron ion binding"/>
    <property type="evidence" value="ECO:0007669"/>
    <property type="project" value="InterPro"/>
</dbReference>